<proteinExistence type="predicted"/>
<name>A0ACC1XDD1_MELAZ</name>
<keyword evidence="2" id="KW-1185">Reference proteome</keyword>
<protein>
    <submittedName>
        <fullName evidence="1">NAC domain-containing protein</fullName>
    </submittedName>
</protein>
<dbReference type="Proteomes" id="UP001164539">
    <property type="component" value="Chromosome 10"/>
</dbReference>
<sequence length="183" mass="20896">MASPAATETFAPGVVFDPDEKQLVFHYLIGKLSGNTGEAGFSYIREIDLYQHQPSQIPTLAHESGHKKWYFFSRLCKQGRNFNRQVAGGFWRKTGADSDVNNDSGTPTAKKTVLRYYMKDPITNKAVETRWLMNLYMLIESQPPNPNNEESDMLTPWTLCVVYRSRWAAARSRRNGRNNADNN</sequence>
<accession>A0ACC1XDD1</accession>
<gene>
    <name evidence="1" type="ORF">OWV82_019273</name>
</gene>
<reference evidence="1 2" key="1">
    <citation type="journal article" date="2023" name="Science">
        <title>Complex scaffold remodeling in plant triterpene biosynthesis.</title>
        <authorList>
            <person name="De La Pena R."/>
            <person name="Hodgson H."/>
            <person name="Liu J.C."/>
            <person name="Stephenson M.J."/>
            <person name="Martin A.C."/>
            <person name="Owen C."/>
            <person name="Harkess A."/>
            <person name="Leebens-Mack J."/>
            <person name="Jimenez L.E."/>
            <person name="Osbourn A."/>
            <person name="Sattely E.S."/>
        </authorList>
    </citation>
    <scope>NUCLEOTIDE SEQUENCE [LARGE SCALE GENOMIC DNA]</scope>
    <source>
        <strain evidence="2">cv. JPN11</strain>
        <tissue evidence="1">Leaf</tissue>
    </source>
</reference>
<evidence type="ECO:0000313" key="1">
    <source>
        <dbReference type="EMBL" id="KAJ4709491.1"/>
    </source>
</evidence>
<organism evidence="1 2">
    <name type="scientific">Melia azedarach</name>
    <name type="common">Chinaberry tree</name>
    <dbReference type="NCBI Taxonomy" id="155640"/>
    <lineage>
        <taxon>Eukaryota</taxon>
        <taxon>Viridiplantae</taxon>
        <taxon>Streptophyta</taxon>
        <taxon>Embryophyta</taxon>
        <taxon>Tracheophyta</taxon>
        <taxon>Spermatophyta</taxon>
        <taxon>Magnoliopsida</taxon>
        <taxon>eudicotyledons</taxon>
        <taxon>Gunneridae</taxon>
        <taxon>Pentapetalae</taxon>
        <taxon>rosids</taxon>
        <taxon>malvids</taxon>
        <taxon>Sapindales</taxon>
        <taxon>Meliaceae</taxon>
        <taxon>Melia</taxon>
    </lineage>
</organism>
<comment type="caution">
    <text evidence="1">The sequence shown here is derived from an EMBL/GenBank/DDBJ whole genome shotgun (WGS) entry which is preliminary data.</text>
</comment>
<evidence type="ECO:0000313" key="2">
    <source>
        <dbReference type="Proteomes" id="UP001164539"/>
    </source>
</evidence>
<dbReference type="EMBL" id="CM051403">
    <property type="protein sequence ID" value="KAJ4709491.1"/>
    <property type="molecule type" value="Genomic_DNA"/>
</dbReference>